<dbReference type="EMBL" id="WWCT01000015">
    <property type="protein sequence ID" value="MYN28443.1"/>
    <property type="molecule type" value="Genomic_DNA"/>
</dbReference>
<proteinExistence type="predicted"/>
<evidence type="ECO:0000313" key="1">
    <source>
        <dbReference type="EMBL" id="MYN28443.1"/>
    </source>
</evidence>
<reference evidence="1 2" key="1">
    <citation type="submission" date="2019-12" db="EMBL/GenBank/DDBJ databases">
        <title>Novel species isolated from a subtropical stream in China.</title>
        <authorList>
            <person name="Lu H."/>
        </authorList>
    </citation>
    <scope>NUCLEOTIDE SEQUENCE [LARGE SCALE GENOMIC DNA]</scope>
    <source>
        <strain evidence="1 2">CY42W</strain>
    </source>
</reference>
<dbReference type="Proteomes" id="UP000642144">
    <property type="component" value="Unassembled WGS sequence"/>
</dbReference>
<name>A0ABW9W3A6_9BURK</name>
<comment type="caution">
    <text evidence="1">The sequence shown here is derived from an EMBL/GenBank/DDBJ whole genome shotgun (WGS) entry which is preliminary data.</text>
</comment>
<dbReference type="RefSeq" id="WP_161056266.1">
    <property type="nucleotide sequence ID" value="NZ_WWCT01000015.1"/>
</dbReference>
<gene>
    <name evidence="1" type="ORF">GTP69_18690</name>
</gene>
<evidence type="ECO:0008006" key="3">
    <source>
        <dbReference type="Google" id="ProtNLM"/>
    </source>
</evidence>
<accession>A0ABW9W3A6</accession>
<evidence type="ECO:0000313" key="2">
    <source>
        <dbReference type="Proteomes" id="UP000642144"/>
    </source>
</evidence>
<sequence length="347" mass="38355">MPTFRVDIRVKSEIVFPTSDDFIVVEYLDSKYKITLRNAPALENKIVRSLDATIMGEAESMDEVGHDFRAILARWLDNLAYVCQCSLVIEKVWRVVEWEPGQKKRKFKALNVLDKFPETILSGNIIKTANALAQSDLPPHVRRALQCFRTALLLFSQEDRFMQFWTAVEVLANGSKEKKSIPIPCGECGGAISCKSCGDSPTRVPMATQAIRDLFFTIGVPDAGASFKLLSKVRHGITHGRTNDSIEAETGQSLADAVQLMGMVACNMVRKFVPEAIFDFTPTFKSCGGPYLSGQLIGGPLGEFEQPEGQDFPDEASIPDVKIDLIIVDESSNHVSNIKVTRANGHN</sequence>
<keyword evidence="2" id="KW-1185">Reference proteome</keyword>
<protein>
    <recommendedName>
        <fullName evidence="3">Apea-like HEPN domain-containing protein</fullName>
    </recommendedName>
</protein>
<organism evidence="1 2">
    <name type="scientific">Duganella levis</name>
    <dbReference type="NCBI Taxonomy" id="2692169"/>
    <lineage>
        <taxon>Bacteria</taxon>
        <taxon>Pseudomonadati</taxon>
        <taxon>Pseudomonadota</taxon>
        <taxon>Betaproteobacteria</taxon>
        <taxon>Burkholderiales</taxon>
        <taxon>Oxalobacteraceae</taxon>
        <taxon>Telluria group</taxon>
        <taxon>Duganella</taxon>
    </lineage>
</organism>